<dbReference type="GO" id="GO:0003676">
    <property type="term" value="F:nucleic acid binding"/>
    <property type="evidence" value="ECO:0007669"/>
    <property type="project" value="InterPro"/>
</dbReference>
<accession>N8RH73</accession>
<proteinExistence type="predicted"/>
<dbReference type="PATRIC" id="fig|1217671.3.peg.2042"/>
<dbReference type="Pfam" id="PF13358">
    <property type="entry name" value="DDE_3"/>
    <property type="match status" value="1"/>
</dbReference>
<dbReference type="InterPro" id="IPR036397">
    <property type="entry name" value="RNaseH_sf"/>
</dbReference>
<organism evidence="2 3">
    <name type="scientific">Acinetobacter parvus NIPH 1103</name>
    <dbReference type="NCBI Taxonomy" id="1217671"/>
    <lineage>
        <taxon>Bacteria</taxon>
        <taxon>Pseudomonadati</taxon>
        <taxon>Pseudomonadota</taxon>
        <taxon>Gammaproteobacteria</taxon>
        <taxon>Moraxellales</taxon>
        <taxon>Moraxellaceae</taxon>
        <taxon>Acinetobacter</taxon>
    </lineage>
</organism>
<evidence type="ECO:0000313" key="3">
    <source>
        <dbReference type="Proteomes" id="UP000018426"/>
    </source>
</evidence>
<dbReference type="Proteomes" id="UP000018426">
    <property type="component" value="Unassembled WGS sequence"/>
</dbReference>
<evidence type="ECO:0000259" key="1">
    <source>
        <dbReference type="Pfam" id="PF13358"/>
    </source>
</evidence>
<feature type="domain" description="Tc1-like transposase DDE" evidence="1">
    <location>
        <begin position="6"/>
        <end position="96"/>
    </location>
</feature>
<gene>
    <name evidence="2" type="ORF">F989_02071</name>
</gene>
<dbReference type="AlphaFoldDB" id="N8RH73"/>
<dbReference type="InterPro" id="IPR038717">
    <property type="entry name" value="Tc1-like_DDE_dom"/>
</dbReference>
<dbReference type="EMBL" id="APOL01000037">
    <property type="protein sequence ID" value="ENU32894.1"/>
    <property type="molecule type" value="Genomic_DNA"/>
</dbReference>
<dbReference type="HOGENOM" id="CLU_2204381_0_0_6"/>
<evidence type="ECO:0000313" key="2">
    <source>
        <dbReference type="EMBL" id="ENU32894.1"/>
    </source>
</evidence>
<sequence>MSCNEVAQMGWSKKGTRCHATRSGLSSRPMSFIGAISLAEKTKFIMPILFESCCNRSVFESWLTSFGQSLGESKPMKDRIIILDNATFHKGEEIENYDALVLGFKSM</sequence>
<comment type="caution">
    <text evidence="2">The sequence shown here is derived from an EMBL/GenBank/DDBJ whole genome shotgun (WGS) entry which is preliminary data.</text>
</comment>
<name>N8RH73_9GAMM</name>
<dbReference type="Gene3D" id="3.30.420.10">
    <property type="entry name" value="Ribonuclease H-like superfamily/Ribonuclease H"/>
    <property type="match status" value="1"/>
</dbReference>
<protein>
    <recommendedName>
        <fullName evidence="1">Tc1-like transposase DDE domain-containing protein</fullName>
    </recommendedName>
</protein>
<reference evidence="2 3" key="1">
    <citation type="submission" date="2013-02" db="EMBL/GenBank/DDBJ databases">
        <title>The Genome Sequence of Acinetobacter parvus NIPH 1103.</title>
        <authorList>
            <consortium name="The Broad Institute Genome Sequencing Platform"/>
            <consortium name="The Broad Institute Genome Sequencing Center for Infectious Disease"/>
            <person name="Cerqueira G."/>
            <person name="Feldgarden M."/>
            <person name="Courvalin P."/>
            <person name="Perichon B."/>
            <person name="Grillot-Courvalin C."/>
            <person name="Clermont D."/>
            <person name="Rocha E."/>
            <person name="Yoon E.-J."/>
            <person name="Nemec A."/>
            <person name="Walker B."/>
            <person name="Young S.K."/>
            <person name="Zeng Q."/>
            <person name="Gargeya S."/>
            <person name="Fitzgerald M."/>
            <person name="Haas B."/>
            <person name="Abouelleil A."/>
            <person name="Alvarado L."/>
            <person name="Arachchi H.M."/>
            <person name="Berlin A.M."/>
            <person name="Chapman S.B."/>
            <person name="Dewar J."/>
            <person name="Goldberg J."/>
            <person name="Griggs A."/>
            <person name="Gujja S."/>
            <person name="Hansen M."/>
            <person name="Howarth C."/>
            <person name="Imamovic A."/>
            <person name="Larimer J."/>
            <person name="McCowan C."/>
            <person name="Murphy C."/>
            <person name="Neiman D."/>
            <person name="Pearson M."/>
            <person name="Priest M."/>
            <person name="Roberts A."/>
            <person name="Saif S."/>
            <person name="Shea T."/>
            <person name="Sisk P."/>
            <person name="Sykes S."/>
            <person name="Wortman J."/>
            <person name="Nusbaum C."/>
            <person name="Birren B."/>
        </authorList>
    </citation>
    <scope>NUCLEOTIDE SEQUENCE [LARGE SCALE GENOMIC DNA]</scope>
    <source>
        <strain evidence="2 3">NIPH 1103</strain>
    </source>
</reference>